<dbReference type="Proteomes" id="UP000822688">
    <property type="component" value="Chromosome 5"/>
</dbReference>
<dbReference type="AlphaFoldDB" id="A0A8T0HYL0"/>
<evidence type="ECO:0008006" key="4">
    <source>
        <dbReference type="Google" id="ProtNLM"/>
    </source>
</evidence>
<evidence type="ECO:0000256" key="1">
    <source>
        <dbReference type="SAM" id="MobiDB-lite"/>
    </source>
</evidence>
<dbReference type="InterPro" id="IPR015421">
    <property type="entry name" value="PyrdxlP-dep_Trfase_major"/>
</dbReference>
<dbReference type="InterPro" id="IPR015424">
    <property type="entry name" value="PyrdxlP-dep_Trfase"/>
</dbReference>
<dbReference type="EMBL" id="CM026425">
    <property type="protein sequence ID" value="KAG0575438.1"/>
    <property type="molecule type" value="Genomic_DNA"/>
</dbReference>
<feature type="region of interest" description="Disordered" evidence="1">
    <location>
        <begin position="487"/>
        <end position="508"/>
    </location>
</feature>
<feature type="compositionally biased region" description="Polar residues" evidence="1">
    <location>
        <begin position="438"/>
        <end position="460"/>
    </location>
</feature>
<reference evidence="2" key="1">
    <citation type="submission" date="2020-06" db="EMBL/GenBank/DDBJ databases">
        <title>WGS assembly of Ceratodon purpureus strain R40.</title>
        <authorList>
            <person name="Carey S.B."/>
            <person name="Jenkins J."/>
            <person name="Shu S."/>
            <person name="Lovell J.T."/>
            <person name="Sreedasyam A."/>
            <person name="Maumus F."/>
            <person name="Tiley G.P."/>
            <person name="Fernandez-Pozo N."/>
            <person name="Barry K."/>
            <person name="Chen C."/>
            <person name="Wang M."/>
            <person name="Lipzen A."/>
            <person name="Daum C."/>
            <person name="Saski C.A."/>
            <person name="Payton A.C."/>
            <person name="Mcbreen J.C."/>
            <person name="Conrad R.E."/>
            <person name="Kollar L.M."/>
            <person name="Olsson S."/>
            <person name="Huttunen S."/>
            <person name="Landis J.B."/>
            <person name="Wickett N.J."/>
            <person name="Johnson M.G."/>
            <person name="Rensing S.A."/>
            <person name="Grimwood J."/>
            <person name="Schmutz J."/>
            <person name="Mcdaniel S.F."/>
        </authorList>
    </citation>
    <scope>NUCLEOTIDE SEQUENCE</scope>
    <source>
        <strain evidence="2">R40</strain>
    </source>
</reference>
<accession>A0A8T0HYL0</accession>
<keyword evidence="3" id="KW-1185">Reference proteome</keyword>
<dbReference type="PANTHER" id="PTHR14237:SF76">
    <property type="entry name" value="OS03G0765800 PROTEIN"/>
    <property type="match status" value="1"/>
</dbReference>
<feature type="compositionally biased region" description="Basic residues" evidence="1">
    <location>
        <begin position="729"/>
        <end position="743"/>
    </location>
</feature>
<dbReference type="SUPFAM" id="SSF53383">
    <property type="entry name" value="PLP-dependent transferases"/>
    <property type="match status" value="1"/>
</dbReference>
<dbReference type="Gene3D" id="3.90.1150.10">
    <property type="entry name" value="Aspartate Aminotransferase, domain 1"/>
    <property type="match status" value="1"/>
</dbReference>
<feature type="compositionally biased region" description="Polar residues" evidence="1">
    <location>
        <begin position="493"/>
        <end position="505"/>
    </location>
</feature>
<dbReference type="PANTHER" id="PTHR14237">
    <property type="entry name" value="MOLYBDOPTERIN COFACTOR SULFURASE MOSC"/>
    <property type="match status" value="1"/>
</dbReference>
<evidence type="ECO:0000313" key="2">
    <source>
        <dbReference type="EMBL" id="KAG0575438.1"/>
    </source>
</evidence>
<evidence type="ECO:0000313" key="3">
    <source>
        <dbReference type="Proteomes" id="UP000822688"/>
    </source>
</evidence>
<dbReference type="InterPro" id="IPR015422">
    <property type="entry name" value="PyrdxlP-dep_Trfase_small"/>
</dbReference>
<dbReference type="Gene3D" id="3.40.640.10">
    <property type="entry name" value="Type I PLP-dependent aspartate aminotransferase-like (Major domain)"/>
    <property type="match status" value="1"/>
</dbReference>
<gene>
    <name evidence="2" type="ORF">KC19_5G004000</name>
</gene>
<protein>
    <recommendedName>
        <fullName evidence="4">Molybdenum cofactor sulfurase</fullName>
    </recommendedName>
</protein>
<proteinExistence type="predicted"/>
<organism evidence="2 3">
    <name type="scientific">Ceratodon purpureus</name>
    <name type="common">Fire moss</name>
    <name type="synonym">Dicranum purpureum</name>
    <dbReference type="NCBI Taxonomy" id="3225"/>
    <lineage>
        <taxon>Eukaryota</taxon>
        <taxon>Viridiplantae</taxon>
        <taxon>Streptophyta</taxon>
        <taxon>Embryophyta</taxon>
        <taxon>Bryophyta</taxon>
        <taxon>Bryophytina</taxon>
        <taxon>Bryopsida</taxon>
        <taxon>Dicranidae</taxon>
        <taxon>Pseudoditrichales</taxon>
        <taxon>Ditrichaceae</taxon>
        <taxon>Ceratodon</taxon>
    </lineage>
</organism>
<sequence length="824" mass="91465">MDEVFYERRALPNQGQAFQEFLRMYPLYLDTLLVDHIREEEYPHLNERSQVCLDYMGVGLFSHSQQAEANLHSAALGLAYISANLATHALYTAEETEMMVRRRVLRYMNIDENEYAIVFTANKLSAFKLLGESYPFHISSKLLLGYDHRCEDQDALAECAKSKGATVLSANLAWPSLKLDKADVRKKLVLKRKAVRSKVWGFHSTHGAANAGDFSPNQQQIPMGTQGIMAYPVVSCGSGAKNSLQWIREAGQNGWHVLLDVSGLGAKAMDTIGLNLFHPDFIVGSFYKVFGFDPTGFGCLVIKKSVIQSLGDSSRARAIGMVRIVSTAGTSSTSTSGSWDSFRSSSFMELHHRSTRSAPLPCENEALNAQFEERFSTSTSGGSQLQSQRKAKALWRRDDVEVLKEMVAIKDVKWQEEEASKQSWVRSQSSPSSGYPSENTTLGHWPRSGSSGFDENSRASLENEEEEIVQVLKPSRSHRRYYSEVLPRHESDQGSGRQQDATGSSPKPLEIRAKAMAGLRYLQIPKQGWDQKSNVDDESFLSRDFGKKSPLMLTLPKGFDSPGNGNRTPPLSMHEVRQEVLVGSLPDTPSSVSAPCSPRCPCPRPRSGNLDLPGHRSGIIVCRGLDLADKIGLSRINFRLRALINWLISSLSKLRHSTPGHPHVVLIYGPLCQNDRSSTFSFNIAGSDGHLLDPVLVQRLADRNSISLGTSVIQGSFVLEVDEADAPKPSKHHRMNSKARKAGSKSESGMRSPGGVDLARQRWSSKDDPVQAGQFSVLCASLCFLSSFTDVYRLLEFVALFLDTDFVHRELFHYRALNQQTILM</sequence>
<dbReference type="OrthoDB" id="10264306at2759"/>
<name>A0A8T0HYL0_CERPU</name>
<comment type="caution">
    <text evidence="2">The sequence shown here is derived from an EMBL/GenBank/DDBJ whole genome shotgun (WGS) entry which is preliminary data.</text>
</comment>
<feature type="region of interest" description="Disordered" evidence="1">
    <location>
        <begin position="726"/>
        <end position="757"/>
    </location>
</feature>
<feature type="region of interest" description="Disordered" evidence="1">
    <location>
        <begin position="419"/>
        <end position="473"/>
    </location>
</feature>
<feature type="compositionally biased region" description="Low complexity" evidence="1">
    <location>
        <begin position="421"/>
        <end position="437"/>
    </location>
</feature>